<keyword evidence="4 6" id="KW-1133">Transmembrane helix</keyword>
<feature type="transmembrane region" description="Helical" evidence="6">
    <location>
        <begin position="778"/>
        <end position="796"/>
    </location>
</feature>
<dbReference type="STRING" id="474950.SAMN05421771_2591"/>
<feature type="transmembrane region" description="Helical" evidence="6">
    <location>
        <begin position="448"/>
        <end position="472"/>
    </location>
</feature>
<keyword evidence="8" id="KW-1185">Reference proteome</keyword>
<dbReference type="OrthoDB" id="9780716at2"/>
<feature type="transmembrane region" description="Helical" evidence="6">
    <location>
        <begin position="293"/>
        <end position="311"/>
    </location>
</feature>
<organism evidence="7 8">
    <name type="scientific">Granulicella pectinivorans</name>
    <dbReference type="NCBI Taxonomy" id="474950"/>
    <lineage>
        <taxon>Bacteria</taxon>
        <taxon>Pseudomonadati</taxon>
        <taxon>Acidobacteriota</taxon>
        <taxon>Terriglobia</taxon>
        <taxon>Terriglobales</taxon>
        <taxon>Acidobacteriaceae</taxon>
        <taxon>Granulicella</taxon>
    </lineage>
</organism>
<feature type="transmembrane region" description="Helical" evidence="6">
    <location>
        <begin position="12"/>
        <end position="32"/>
    </location>
</feature>
<accession>A0A1I6MG83</accession>
<evidence type="ECO:0000313" key="8">
    <source>
        <dbReference type="Proteomes" id="UP000199024"/>
    </source>
</evidence>
<feature type="transmembrane region" description="Helical" evidence="6">
    <location>
        <begin position="323"/>
        <end position="342"/>
    </location>
</feature>
<evidence type="ECO:0000256" key="2">
    <source>
        <dbReference type="ARBA" id="ARBA00022475"/>
    </source>
</evidence>
<evidence type="ECO:0000256" key="4">
    <source>
        <dbReference type="ARBA" id="ARBA00022989"/>
    </source>
</evidence>
<keyword evidence="2" id="KW-1003">Cell membrane</keyword>
<feature type="transmembrane region" description="Helical" evidence="6">
    <location>
        <begin position="99"/>
        <end position="122"/>
    </location>
</feature>
<dbReference type="GO" id="GO:0015920">
    <property type="term" value="P:lipopolysaccharide transport"/>
    <property type="evidence" value="ECO:0007669"/>
    <property type="project" value="TreeGrafter"/>
</dbReference>
<protein>
    <submittedName>
        <fullName evidence="7">LPS export ABC transporter permease LptF/LPS export ABC transporter permease LptG,TIGR04408</fullName>
    </submittedName>
</protein>
<comment type="subcellular location">
    <subcellularLocation>
        <location evidence="1">Cell membrane</location>
        <topology evidence="1">Multi-pass membrane protein</topology>
    </subcellularLocation>
</comment>
<gene>
    <name evidence="7" type="ORF">SAMN05421771_2591</name>
</gene>
<dbReference type="PANTHER" id="PTHR33529:SF2">
    <property type="entry name" value="LIPOPOLYSACCHARIDE EXPORT SYSTEM PERMEASE PROTEIN LPTG"/>
    <property type="match status" value="1"/>
</dbReference>
<dbReference type="RefSeq" id="WP_089839505.1">
    <property type="nucleotide sequence ID" value="NZ_FOZL01000001.1"/>
</dbReference>
<evidence type="ECO:0000256" key="3">
    <source>
        <dbReference type="ARBA" id="ARBA00022692"/>
    </source>
</evidence>
<dbReference type="Pfam" id="PF03739">
    <property type="entry name" value="LptF_LptG"/>
    <property type="match status" value="2"/>
</dbReference>
<name>A0A1I6MG83_9BACT</name>
<evidence type="ECO:0000256" key="1">
    <source>
        <dbReference type="ARBA" id="ARBA00004651"/>
    </source>
</evidence>
<dbReference type="PANTHER" id="PTHR33529">
    <property type="entry name" value="SLR0882 PROTEIN-RELATED"/>
    <property type="match status" value="1"/>
</dbReference>
<dbReference type="Proteomes" id="UP000199024">
    <property type="component" value="Unassembled WGS sequence"/>
</dbReference>
<keyword evidence="5 6" id="KW-0472">Membrane</keyword>
<feature type="transmembrane region" description="Helical" evidence="6">
    <location>
        <begin position="527"/>
        <end position="549"/>
    </location>
</feature>
<sequence length="835" mass="91434">MRIFTRYILREVVSHAMLGGALFTFVLFVGRLGKIVDLVVRDSASVREVVRIVAYLLPDAMTVAIPMAVLVGILLGLSRLASDSEITAMRACGMSAMDFVRIVSIVSVVALSIGLVNSMYLAPRAATALLALENELKTTQASFEVQPRVFYEDFKNIVLYVQDVKPAAGAALWKHVFVADLTQPANPNIVTADSAIVVSGAAAPGDTSSSVRMHLMNGGEHKLSPTNPDQYDISTFSDSDMPLQPGAQDDTHVSRMDAPLLALPFRELYRRAQDNVPGGVPARLYRIELNRRLSYPFACLVLMLVGVPLGLSSKRGGKSTGFVVAIIVVLIYYFLSSVGVALAKQQKISPFLGVWGANLLFSIVGLVLLQELTRGGAIIAALSSFGARIAGMLPSKLGGHPVREEQESDVPSLEKIIVTRARRLRSMLHIRFPLLLDEYVMREFGKNFIIGLFGFSAILVIFTFFDLVGDIIRNKTAVVTVGGYLLNLLPFIFNSVVPICSLVAALLTFGSLSRTSELTAMKATGISIYRIVAPVLVLTLVIAAGLFAFDENLLPAANRRQEALRSVIKGKPAQTFLRPERKWISGMTGQDLPITTSEVMQTLPQSAESSQTSPNALALPASVKLSPDPARIFYYQFFDPDKNVFANLTIFEFNPSTFNLQRRIFAASVRWDPQVGRWVFDNGWQRTFAGDTIGSYQPFTVATFPEIKEQPYYFKKEDLQSQEMSYGELEHYIGDLKLSGFDTMRLRVQLNRKLAYPLITFIMAVLAIPFALSMGKRGGLAGMGAAIGIAIGYWVISSTFEAMGNVNTLPPMLAAWTPDILFGFAGAYLLLRTPT</sequence>
<evidence type="ECO:0000256" key="6">
    <source>
        <dbReference type="SAM" id="Phobius"/>
    </source>
</evidence>
<keyword evidence="3 6" id="KW-0812">Transmembrane</keyword>
<dbReference type="InterPro" id="IPR005495">
    <property type="entry name" value="LptG/LptF_permease"/>
</dbReference>
<dbReference type="AlphaFoldDB" id="A0A1I6MG83"/>
<evidence type="ECO:0000256" key="5">
    <source>
        <dbReference type="ARBA" id="ARBA00023136"/>
    </source>
</evidence>
<feature type="transmembrane region" description="Helical" evidence="6">
    <location>
        <begin position="484"/>
        <end position="507"/>
    </location>
</feature>
<feature type="transmembrane region" description="Helical" evidence="6">
    <location>
        <begin position="754"/>
        <end position="772"/>
    </location>
</feature>
<dbReference type="EMBL" id="FOZL01000001">
    <property type="protein sequence ID" value="SFS14746.1"/>
    <property type="molecule type" value="Genomic_DNA"/>
</dbReference>
<evidence type="ECO:0000313" key="7">
    <source>
        <dbReference type="EMBL" id="SFS14746.1"/>
    </source>
</evidence>
<feature type="transmembrane region" description="Helical" evidence="6">
    <location>
        <begin position="808"/>
        <end position="831"/>
    </location>
</feature>
<feature type="transmembrane region" description="Helical" evidence="6">
    <location>
        <begin position="52"/>
        <end position="78"/>
    </location>
</feature>
<dbReference type="GO" id="GO:0043190">
    <property type="term" value="C:ATP-binding cassette (ABC) transporter complex"/>
    <property type="evidence" value="ECO:0007669"/>
    <property type="project" value="TreeGrafter"/>
</dbReference>
<proteinExistence type="predicted"/>
<reference evidence="7 8" key="1">
    <citation type="submission" date="2016-10" db="EMBL/GenBank/DDBJ databases">
        <authorList>
            <person name="de Groot N.N."/>
        </authorList>
    </citation>
    <scope>NUCLEOTIDE SEQUENCE [LARGE SCALE GENOMIC DNA]</scope>
    <source>
        <strain evidence="7 8">DSM 21001</strain>
    </source>
</reference>
<feature type="transmembrane region" description="Helical" evidence="6">
    <location>
        <begin position="348"/>
        <end position="369"/>
    </location>
</feature>